<feature type="compositionally biased region" description="Polar residues" evidence="4">
    <location>
        <begin position="137"/>
        <end position="152"/>
    </location>
</feature>
<evidence type="ECO:0000256" key="1">
    <source>
        <dbReference type="ARBA" id="ARBA00002844"/>
    </source>
</evidence>
<keyword evidence="3" id="KW-0649">Protein kinase inhibitor</keyword>
<comment type="similarity">
    <text evidence="2">Belongs to the PKI family.</text>
</comment>
<evidence type="ECO:0000256" key="2">
    <source>
        <dbReference type="ARBA" id="ARBA00006393"/>
    </source>
</evidence>
<feature type="compositionally biased region" description="Low complexity" evidence="4">
    <location>
        <begin position="67"/>
        <end position="76"/>
    </location>
</feature>
<evidence type="ECO:0000256" key="3">
    <source>
        <dbReference type="ARBA" id="ARBA00023013"/>
    </source>
</evidence>
<dbReference type="Pfam" id="PF02827">
    <property type="entry name" value="PKI"/>
    <property type="match status" value="1"/>
</dbReference>
<sequence length="152" mass="15976">MVKQKKLLRVDADGAVAMNKIHAVTITSSRTRKRARGKRFRRAQALRMLSQKRTNADAEGIGGGNNSSGNNGNDSGAVTPGSISNGEGSKEFLSTGRTGRRNAMPDILGQHADTGTADLPSRLEALTTDSQHDDASTSDIAVQNAPSTSQQG</sequence>
<reference evidence="5" key="2">
    <citation type="submission" date="2023-03" db="EMBL/GenBank/DDBJ databases">
        <authorList>
            <person name="Inwood S.N."/>
            <person name="Skelly J.G."/>
            <person name="Guhlin J."/>
            <person name="Harrop T.W.R."/>
            <person name="Goldson S.G."/>
            <person name="Dearden P.K."/>
        </authorList>
    </citation>
    <scope>NUCLEOTIDE SEQUENCE</scope>
    <source>
        <strain evidence="5">Lincoln</strain>
        <tissue evidence="5">Whole body</tissue>
    </source>
</reference>
<dbReference type="AlphaFoldDB" id="A0AA39G1Y1"/>
<dbReference type="EMBL" id="JAQQBR010000003">
    <property type="protein sequence ID" value="KAK0180030.1"/>
    <property type="molecule type" value="Genomic_DNA"/>
</dbReference>
<accession>A0AA39G1Y1</accession>
<proteinExistence type="inferred from homology"/>
<gene>
    <name evidence="5" type="ORF">PV327_005713</name>
</gene>
<comment type="caution">
    <text evidence="5">The sequence shown here is derived from an EMBL/GenBank/DDBJ whole genome shotgun (WGS) entry which is preliminary data.</text>
</comment>
<evidence type="ECO:0000256" key="4">
    <source>
        <dbReference type="SAM" id="MobiDB-lite"/>
    </source>
</evidence>
<reference evidence="5" key="1">
    <citation type="journal article" date="2023" name="bioRxiv">
        <title>Scaffold-level genome assemblies of two parasitoid biocontrol wasps reveal the parthenogenesis mechanism and an associated novel virus.</title>
        <authorList>
            <person name="Inwood S."/>
            <person name="Skelly J."/>
            <person name="Guhlin J."/>
            <person name="Harrop T."/>
            <person name="Goldson S."/>
            <person name="Dearden P."/>
        </authorList>
    </citation>
    <scope>NUCLEOTIDE SEQUENCE</scope>
    <source>
        <strain evidence="5">Lincoln</strain>
        <tissue evidence="5">Whole body</tissue>
    </source>
</reference>
<dbReference type="GO" id="GO:0004862">
    <property type="term" value="F:cAMP-dependent protein kinase inhibitor activity"/>
    <property type="evidence" value="ECO:0007669"/>
    <property type="project" value="InterPro"/>
</dbReference>
<feature type="region of interest" description="Disordered" evidence="4">
    <location>
        <begin position="46"/>
        <end position="152"/>
    </location>
</feature>
<comment type="function">
    <text evidence="1">Extremely potent competitive inhibitor of cAMP-dependent protein kinase activity, this protein interacts with the catalytic subunit of the enzyme after the cAMP-induced dissociation of its regulatory chains.</text>
</comment>
<dbReference type="InterPro" id="IPR004171">
    <property type="entry name" value="cAMP_dep_PKI"/>
</dbReference>
<keyword evidence="6" id="KW-1185">Reference proteome</keyword>
<name>A0AA39G1Y1_MICHY</name>
<organism evidence="5 6">
    <name type="scientific">Microctonus hyperodae</name>
    <name type="common">Parasitoid wasp</name>
    <dbReference type="NCBI Taxonomy" id="165561"/>
    <lineage>
        <taxon>Eukaryota</taxon>
        <taxon>Metazoa</taxon>
        <taxon>Ecdysozoa</taxon>
        <taxon>Arthropoda</taxon>
        <taxon>Hexapoda</taxon>
        <taxon>Insecta</taxon>
        <taxon>Pterygota</taxon>
        <taxon>Neoptera</taxon>
        <taxon>Endopterygota</taxon>
        <taxon>Hymenoptera</taxon>
        <taxon>Apocrita</taxon>
        <taxon>Ichneumonoidea</taxon>
        <taxon>Braconidae</taxon>
        <taxon>Euphorinae</taxon>
        <taxon>Microctonus</taxon>
    </lineage>
</organism>
<dbReference type="PANTHER" id="PTHR15416">
    <property type="entry name" value="CAMP-DEPENDENT PROTEIN KINASE INHIBITOR/PKI"/>
    <property type="match status" value="1"/>
</dbReference>
<evidence type="ECO:0000313" key="6">
    <source>
        <dbReference type="Proteomes" id="UP001168972"/>
    </source>
</evidence>
<evidence type="ECO:0000313" key="5">
    <source>
        <dbReference type="EMBL" id="KAK0180030.1"/>
    </source>
</evidence>
<dbReference type="Proteomes" id="UP001168972">
    <property type="component" value="Unassembled WGS sequence"/>
</dbReference>
<protein>
    <submittedName>
        <fullName evidence="5">Uncharacterized protein</fullName>
    </submittedName>
</protein>